<evidence type="ECO:0000256" key="6">
    <source>
        <dbReference type="ARBA" id="ARBA00023122"/>
    </source>
</evidence>
<dbReference type="PROSITE" id="PS51846">
    <property type="entry name" value="CNNM"/>
    <property type="match status" value="1"/>
</dbReference>
<dbReference type="EMBL" id="QGDL01000025">
    <property type="protein sequence ID" value="PWJ18374.1"/>
    <property type="molecule type" value="Genomic_DNA"/>
</dbReference>
<evidence type="ECO:0000256" key="2">
    <source>
        <dbReference type="ARBA" id="ARBA00006337"/>
    </source>
</evidence>
<reference evidence="13 14" key="1">
    <citation type="submission" date="2018-05" db="EMBL/GenBank/DDBJ databases">
        <title>The Hungate 1000. A catalogue of reference genomes from the rumen microbiome.</title>
        <authorList>
            <person name="Kelly W."/>
        </authorList>
    </citation>
    <scope>NUCLEOTIDE SEQUENCE [LARGE SCALE GENOMIC DNA]</scope>
    <source>
        <strain evidence="13 14">NLAE-zl-C242</strain>
    </source>
</reference>
<dbReference type="AlphaFoldDB" id="A0A2Y9C6U3"/>
<sequence>MDSDPDGNTVIFQLLLLLFFTIMNAFFAGAEMAVVSVNKNRIRSLAEEGNKKAVVIQSLFEDSTKFLSTIQVAITFAGFYSSASAAAGIAPVLAGWLDSIHIPYSTAIARNGVTLLLMFFNLVFGELVPKRIALQKAETFCMFTVMPIHYISKILSPFIRLLSVSTKGVLKLLRMKTEDQEESVTEEEIKALLKAGNENGTFEDEEREMINSVFSFDDRSAREVMVPRRDVYALDVEEPFVTLADEVLESRHSRIPIYEGNIDNIIGILHVKDVMIEVHKNGWDNLDIRKLMRKPFFVPDTRDADELFRELQKQRRHMAVLVDEYGGFSGIVTVEDLVEEIMGEINEEYEEVVQEIIMLGENEYLLDGGALVDDINEELGLKLKTENYDTLSGYLIEQLGYIPDKDSREKLTAGGVEFTIEEVGGNRISKARAVLPASPEGTLETDQDSLS</sequence>
<dbReference type="Proteomes" id="UP000245845">
    <property type="component" value="Unassembled WGS sequence"/>
</dbReference>
<evidence type="ECO:0000256" key="9">
    <source>
        <dbReference type="PROSITE-ProRule" id="PRU01193"/>
    </source>
</evidence>
<dbReference type="GO" id="GO:0050660">
    <property type="term" value="F:flavin adenine dinucleotide binding"/>
    <property type="evidence" value="ECO:0007669"/>
    <property type="project" value="InterPro"/>
</dbReference>
<keyword evidence="7 9" id="KW-0472">Membrane</keyword>
<dbReference type="SMART" id="SM01091">
    <property type="entry name" value="CorC_HlyC"/>
    <property type="match status" value="1"/>
</dbReference>
<name>A0A2Y9C6U3_9FIRM</name>
<comment type="subcellular location">
    <subcellularLocation>
        <location evidence="1">Membrane</location>
        <topology evidence="1">Multi-pass membrane protein</topology>
    </subcellularLocation>
</comment>
<dbReference type="Gene3D" id="3.10.580.10">
    <property type="entry name" value="CBS-domain"/>
    <property type="match status" value="1"/>
</dbReference>
<comment type="similarity">
    <text evidence="2">Belongs to the UPF0053 family.</text>
</comment>
<evidence type="ECO:0000313" key="14">
    <source>
        <dbReference type="Proteomes" id="UP000245845"/>
    </source>
</evidence>
<feature type="domain" description="CBS" evidence="11">
    <location>
        <begin position="225"/>
        <end position="288"/>
    </location>
</feature>
<dbReference type="InterPro" id="IPR016169">
    <property type="entry name" value="FAD-bd_PCMH_sub2"/>
</dbReference>
<dbReference type="SUPFAM" id="SSF54631">
    <property type="entry name" value="CBS-domain pair"/>
    <property type="match status" value="1"/>
</dbReference>
<dbReference type="PROSITE" id="PS51371">
    <property type="entry name" value="CBS"/>
    <property type="match status" value="2"/>
</dbReference>
<feature type="domain" description="CNNM transmembrane" evidence="12">
    <location>
        <begin position="6"/>
        <end position="206"/>
    </location>
</feature>
<dbReference type="InterPro" id="IPR046342">
    <property type="entry name" value="CBS_dom_sf"/>
</dbReference>
<evidence type="ECO:0000259" key="11">
    <source>
        <dbReference type="PROSITE" id="PS51371"/>
    </source>
</evidence>
<dbReference type="InterPro" id="IPR044751">
    <property type="entry name" value="Ion_transp-like_CBS"/>
</dbReference>
<dbReference type="SUPFAM" id="SSF56176">
    <property type="entry name" value="FAD-binding/transporter-associated domain-like"/>
    <property type="match status" value="1"/>
</dbReference>
<feature type="transmembrane region" description="Helical" evidence="10">
    <location>
        <begin position="72"/>
        <end position="96"/>
    </location>
</feature>
<evidence type="ECO:0000256" key="1">
    <source>
        <dbReference type="ARBA" id="ARBA00004141"/>
    </source>
</evidence>
<evidence type="ECO:0000313" key="13">
    <source>
        <dbReference type="EMBL" id="PWJ18374.1"/>
    </source>
</evidence>
<dbReference type="InterPro" id="IPR002550">
    <property type="entry name" value="CNNM"/>
</dbReference>
<evidence type="ECO:0000256" key="5">
    <source>
        <dbReference type="ARBA" id="ARBA00022989"/>
    </source>
</evidence>
<proteinExistence type="inferred from homology"/>
<dbReference type="CDD" id="cd04590">
    <property type="entry name" value="CBS_pair_CorC_HlyC_assoc"/>
    <property type="match status" value="1"/>
</dbReference>
<gene>
    <name evidence="13" type="ORF">A8806_12529</name>
</gene>
<dbReference type="PANTHER" id="PTHR22777">
    <property type="entry name" value="HEMOLYSIN-RELATED"/>
    <property type="match status" value="1"/>
</dbReference>
<dbReference type="OrthoDB" id="9798188at2"/>
<dbReference type="RefSeq" id="WP_109733954.1">
    <property type="nucleotide sequence ID" value="NZ_BAAACK010000013.1"/>
</dbReference>
<evidence type="ECO:0000256" key="4">
    <source>
        <dbReference type="ARBA" id="ARBA00022737"/>
    </source>
</evidence>
<keyword evidence="5 9" id="KW-1133">Transmembrane helix</keyword>
<feature type="transmembrane region" description="Helical" evidence="10">
    <location>
        <begin position="108"/>
        <end position="128"/>
    </location>
</feature>
<dbReference type="Pfam" id="PF00571">
    <property type="entry name" value="CBS"/>
    <property type="match status" value="2"/>
</dbReference>
<dbReference type="InterPro" id="IPR005170">
    <property type="entry name" value="Transptr-assoc_dom"/>
</dbReference>
<dbReference type="FunFam" id="3.10.580.10:FF:000002">
    <property type="entry name" value="Magnesium/cobalt efflux protein CorC"/>
    <property type="match status" value="1"/>
</dbReference>
<accession>A0A2Y9C6U3</accession>
<dbReference type="Pfam" id="PF01595">
    <property type="entry name" value="CNNM"/>
    <property type="match status" value="1"/>
</dbReference>
<dbReference type="InterPro" id="IPR036318">
    <property type="entry name" value="FAD-bd_PCMH-like_sf"/>
</dbReference>
<comment type="caution">
    <text evidence="13">The sequence shown here is derived from an EMBL/GenBank/DDBJ whole genome shotgun (WGS) entry which is preliminary data.</text>
</comment>
<feature type="transmembrane region" description="Helical" evidence="10">
    <location>
        <begin position="12"/>
        <end position="35"/>
    </location>
</feature>
<protein>
    <submittedName>
        <fullName evidence="13">Putative hemolysin</fullName>
    </submittedName>
</protein>
<keyword evidence="3 9" id="KW-0812">Transmembrane</keyword>
<dbReference type="Gene3D" id="3.30.465.10">
    <property type="match status" value="1"/>
</dbReference>
<evidence type="ECO:0000256" key="7">
    <source>
        <dbReference type="ARBA" id="ARBA00023136"/>
    </source>
</evidence>
<dbReference type="GO" id="GO:0005886">
    <property type="term" value="C:plasma membrane"/>
    <property type="evidence" value="ECO:0007669"/>
    <property type="project" value="TreeGrafter"/>
</dbReference>
<evidence type="ECO:0000256" key="8">
    <source>
        <dbReference type="PROSITE-ProRule" id="PRU00703"/>
    </source>
</evidence>
<dbReference type="PANTHER" id="PTHR22777:SF17">
    <property type="entry name" value="UPF0053 PROTEIN SLL0260"/>
    <property type="match status" value="1"/>
</dbReference>
<keyword evidence="6 8" id="KW-0129">CBS domain</keyword>
<evidence type="ECO:0000256" key="10">
    <source>
        <dbReference type="SAM" id="Phobius"/>
    </source>
</evidence>
<feature type="transmembrane region" description="Helical" evidence="10">
    <location>
        <begin position="140"/>
        <end position="159"/>
    </location>
</feature>
<evidence type="ECO:0000259" key="12">
    <source>
        <dbReference type="PROSITE" id="PS51846"/>
    </source>
</evidence>
<dbReference type="Pfam" id="PF03471">
    <property type="entry name" value="CorC_HlyC"/>
    <property type="match status" value="1"/>
</dbReference>
<evidence type="ECO:0000256" key="3">
    <source>
        <dbReference type="ARBA" id="ARBA00022692"/>
    </source>
</evidence>
<organism evidence="13 14">
    <name type="scientific">Faecalicatena orotica</name>
    <dbReference type="NCBI Taxonomy" id="1544"/>
    <lineage>
        <taxon>Bacteria</taxon>
        <taxon>Bacillati</taxon>
        <taxon>Bacillota</taxon>
        <taxon>Clostridia</taxon>
        <taxon>Lachnospirales</taxon>
        <taxon>Lachnospiraceae</taxon>
        <taxon>Faecalicatena</taxon>
    </lineage>
</organism>
<keyword evidence="4" id="KW-0677">Repeat</keyword>
<dbReference type="InterPro" id="IPR000644">
    <property type="entry name" value="CBS_dom"/>
</dbReference>
<keyword evidence="14" id="KW-1185">Reference proteome</keyword>
<feature type="domain" description="CBS" evidence="11">
    <location>
        <begin position="291"/>
        <end position="348"/>
    </location>
</feature>